<proteinExistence type="predicted"/>
<keyword evidence="3" id="KW-1185">Reference proteome</keyword>
<accession>F5XK00</accession>
<name>F5XK00_MICPN</name>
<evidence type="ECO:0000313" key="2">
    <source>
        <dbReference type="EMBL" id="BAK33496.1"/>
    </source>
</evidence>
<protein>
    <submittedName>
        <fullName evidence="2">Uncharacterized protein</fullName>
    </submittedName>
</protein>
<reference evidence="2 3" key="1">
    <citation type="submission" date="2011-05" db="EMBL/GenBank/DDBJ databases">
        <title>Whole genome sequence of Microlunatus phosphovorus NM-1.</title>
        <authorList>
            <person name="Hosoyama A."/>
            <person name="Sasaki K."/>
            <person name="Harada T."/>
            <person name="Igarashi R."/>
            <person name="Kawakoshi A."/>
            <person name="Sasagawa M."/>
            <person name="Fukada J."/>
            <person name="Nakamura S."/>
            <person name="Katano Y."/>
            <person name="Hanada S."/>
            <person name="Kamagata Y."/>
            <person name="Nakamura N."/>
            <person name="Yamazaki S."/>
            <person name="Fujita N."/>
        </authorList>
    </citation>
    <scope>NUCLEOTIDE SEQUENCE [LARGE SCALE GENOMIC DNA]</scope>
    <source>
        <strain evidence="3">ATCC 700054 / DSM 10555 / JCM 9379 / NBRC 101784 / NCIMB 13414 / VKM Ac-1990 / NM-1</strain>
    </source>
</reference>
<feature type="region of interest" description="Disordered" evidence="1">
    <location>
        <begin position="1"/>
        <end position="25"/>
    </location>
</feature>
<sequence length="54" mass="5951">MTVDGHRLFTARSGHKPDISDTPLATRHRQPDVVVDIYVGGIVRPSKLQAAWLA</sequence>
<gene>
    <name evidence="2" type="ordered locus">MLP_04820</name>
</gene>
<dbReference type="AlphaFoldDB" id="F5XK00"/>
<organism evidence="2 3">
    <name type="scientific">Microlunatus phosphovorus (strain ATCC 700054 / DSM 10555 / JCM 9379 / NBRC 101784 / NCIMB 13414 / VKM Ac-1990 / NM-1)</name>
    <dbReference type="NCBI Taxonomy" id="1032480"/>
    <lineage>
        <taxon>Bacteria</taxon>
        <taxon>Bacillati</taxon>
        <taxon>Actinomycetota</taxon>
        <taxon>Actinomycetes</taxon>
        <taxon>Propionibacteriales</taxon>
        <taxon>Propionibacteriaceae</taxon>
        <taxon>Microlunatus</taxon>
    </lineage>
</organism>
<dbReference type="EMBL" id="AP012204">
    <property type="protein sequence ID" value="BAK33496.1"/>
    <property type="molecule type" value="Genomic_DNA"/>
</dbReference>
<dbReference type="KEGG" id="mph:MLP_04820"/>
<dbReference type="HOGENOM" id="CLU_3045405_0_0_11"/>
<evidence type="ECO:0000256" key="1">
    <source>
        <dbReference type="SAM" id="MobiDB-lite"/>
    </source>
</evidence>
<dbReference type="Proteomes" id="UP000007947">
    <property type="component" value="Chromosome"/>
</dbReference>
<evidence type="ECO:0000313" key="3">
    <source>
        <dbReference type="Proteomes" id="UP000007947"/>
    </source>
</evidence>